<evidence type="ECO:0000256" key="2">
    <source>
        <dbReference type="ARBA" id="ARBA00022525"/>
    </source>
</evidence>
<feature type="chain" id="PRO_5046232206" evidence="5">
    <location>
        <begin position="27"/>
        <end position="462"/>
    </location>
</feature>
<keyword evidence="4" id="KW-0106">Calcium</keyword>
<dbReference type="InterPro" id="IPR015943">
    <property type="entry name" value="WD40/YVTN_repeat-like_dom_sf"/>
</dbReference>
<dbReference type="Gene3D" id="2.130.10.10">
    <property type="entry name" value="YVTN repeat-like/Quinoprotein amine dehydrogenase"/>
    <property type="match status" value="1"/>
</dbReference>
<accession>A0ABT3FPT1</accession>
<feature type="signal peptide" evidence="5">
    <location>
        <begin position="1"/>
        <end position="26"/>
    </location>
</feature>
<dbReference type="RefSeq" id="WP_264501414.1">
    <property type="nucleotide sequence ID" value="NZ_JAPDDS010000006.1"/>
</dbReference>
<keyword evidence="2" id="KW-0964">Secreted</keyword>
<name>A0ABT3FPT1_9BACT</name>
<gene>
    <name evidence="6" type="ORF">OKA04_12015</name>
</gene>
<evidence type="ECO:0000256" key="4">
    <source>
        <dbReference type="ARBA" id="ARBA00022837"/>
    </source>
</evidence>
<reference evidence="6 7" key="1">
    <citation type="submission" date="2022-10" db="EMBL/GenBank/DDBJ databases">
        <title>Luteolibacter flavescens strain MCCC 1K03193, whole genome shotgun sequencing project.</title>
        <authorList>
            <person name="Zhao G."/>
            <person name="Shen L."/>
        </authorList>
    </citation>
    <scope>NUCLEOTIDE SEQUENCE [LARGE SCALE GENOMIC DNA]</scope>
    <source>
        <strain evidence="6 7">MCCC 1K03193</strain>
    </source>
</reference>
<evidence type="ECO:0000313" key="7">
    <source>
        <dbReference type="Proteomes" id="UP001207930"/>
    </source>
</evidence>
<dbReference type="Proteomes" id="UP001207930">
    <property type="component" value="Unassembled WGS sequence"/>
</dbReference>
<dbReference type="InterPro" id="IPR011044">
    <property type="entry name" value="Quino_amine_DH_bsu"/>
</dbReference>
<dbReference type="EMBL" id="JAPDDS010000006">
    <property type="protein sequence ID" value="MCW1885457.1"/>
    <property type="molecule type" value="Genomic_DNA"/>
</dbReference>
<dbReference type="InterPro" id="IPR059100">
    <property type="entry name" value="TSP3_bac"/>
</dbReference>
<dbReference type="InterPro" id="IPR051200">
    <property type="entry name" value="Host-pathogen_enzymatic-act"/>
</dbReference>
<evidence type="ECO:0000256" key="5">
    <source>
        <dbReference type="SAM" id="SignalP"/>
    </source>
</evidence>
<sequence>MKSSPSLLSLSLVLGSIACLHGVARANWEVTDTIPLDAVIVDLVKDPNRPFLYAVNRTGSEVLFIDLQLKTIKPVYVGKLPTSLAINAAGTKMYVANRGIGSGTPAGYQISVVDLATQTKTHHFLTKYQPVNLVCGPGERLYYNDGAWENGNIHNVAGQTGIVNLTTETELGKIGNFQIKSRMVVNDTKTKLFGQYVYDGNLGEMGVFDIEEPVAFKLDRHPYSPYPYGWDYNNYSISANGKRLAYGSVLFNANNLLIQYGVFPEQIQALNADGSVAFGSSQVWDTTTFATTGNAKSLLNHGLDSRLMHYDAAENCVYAFTHQGFSIRKLEQAPPQTLPEDEDADSDGLTNAEELALNTDPLDADTDGDGLDDGAEHLSGLDPLVANLQTAEMRALLLTLRRSPAQLELGSPIIWLEYDQVNLSLQLSAGDGLDNMSPLGSPMIFSHPKPDTSKQFYQIKAK</sequence>
<dbReference type="PANTHER" id="PTHR47197">
    <property type="entry name" value="PROTEIN NIRF"/>
    <property type="match status" value="1"/>
</dbReference>
<comment type="caution">
    <text evidence="6">The sequence shown here is derived from an EMBL/GenBank/DDBJ whole genome shotgun (WGS) entry which is preliminary data.</text>
</comment>
<evidence type="ECO:0000256" key="3">
    <source>
        <dbReference type="ARBA" id="ARBA00022729"/>
    </source>
</evidence>
<evidence type="ECO:0000313" key="6">
    <source>
        <dbReference type="EMBL" id="MCW1885457.1"/>
    </source>
</evidence>
<keyword evidence="3 5" id="KW-0732">Signal</keyword>
<protein>
    <submittedName>
        <fullName evidence="6">Uncharacterized protein</fullName>
    </submittedName>
</protein>
<organism evidence="6 7">
    <name type="scientific">Luteolibacter flavescens</name>
    <dbReference type="NCBI Taxonomy" id="1859460"/>
    <lineage>
        <taxon>Bacteria</taxon>
        <taxon>Pseudomonadati</taxon>
        <taxon>Verrucomicrobiota</taxon>
        <taxon>Verrucomicrobiia</taxon>
        <taxon>Verrucomicrobiales</taxon>
        <taxon>Verrucomicrobiaceae</taxon>
        <taxon>Luteolibacter</taxon>
    </lineage>
</organism>
<dbReference type="Pfam" id="PF18884">
    <property type="entry name" value="TSP3_bac"/>
    <property type="match status" value="2"/>
</dbReference>
<evidence type="ECO:0000256" key="1">
    <source>
        <dbReference type="ARBA" id="ARBA00004613"/>
    </source>
</evidence>
<dbReference type="SUPFAM" id="SSF50969">
    <property type="entry name" value="YVTN repeat-like/Quinoprotein amine dehydrogenase"/>
    <property type="match status" value="1"/>
</dbReference>
<proteinExistence type="predicted"/>
<dbReference type="PROSITE" id="PS51257">
    <property type="entry name" value="PROKAR_LIPOPROTEIN"/>
    <property type="match status" value="1"/>
</dbReference>
<comment type="subcellular location">
    <subcellularLocation>
        <location evidence="1">Secreted</location>
    </subcellularLocation>
</comment>
<keyword evidence="7" id="KW-1185">Reference proteome</keyword>
<dbReference type="PANTHER" id="PTHR47197:SF3">
    <property type="entry name" value="DIHYDRO-HEME D1 DEHYDROGENASE"/>
    <property type="match status" value="1"/>
</dbReference>